<dbReference type="GO" id="GO:0008234">
    <property type="term" value="F:cysteine-type peptidase activity"/>
    <property type="evidence" value="ECO:0007669"/>
    <property type="project" value="InterPro"/>
</dbReference>
<sequence>MDSPQNYNDEVVCDTPPENQTYVPETPPENLPTNTRWYRPVEESKNWSCNVMEFYHNGDASSCISFFVGNMKLMRFRWKEITKNRRPEQLFPWTIMPPQFYDLLCETPNHGALPFCIGMKEEYPALWDVDTVYIPIVVEDTHWLLLRVDMRTLEMYVYFTENCEDGVCQTTCIHRLFYPIITRFETLFKSFLDNILFWENCGRDVIPKLKILGTEVWPQYNGPVGSNSGVFVCMLMRNLVLELPNQIEGNLQDTCMKYRRFMADEFYAARA</sequence>
<feature type="domain" description="Ubiquitin-like protease family profile" evidence="5">
    <location>
        <begin position="123"/>
        <end position="152"/>
    </location>
</feature>
<dbReference type="InterPro" id="IPR038765">
    <property type="entry name" value="Papain-like_cys_pep_sf"/>
</dbReference>
<reference evidence="6 7" key="1">
    <citation type="submission" date="2019-05" db="EMBL/GenBank/DDBJ databases">
        <title>Mikania micrantha, genome provides insights into the molecular mechanism of rapid growth.</title>
        <authorList>
            <person name="Liu B."/>
        </authorList>
    </citation>
    <scope>NUCLEOTIDE SEQUENCE [LARGE SCALE GENOMIC DNA]</scope>
    <source>
        <strain evidence="6">NLD-2019</strain>
        <tissue evidence="6">Leaf</tissue>
    </source>
</reference>
<evidence type="ECO:0000256" key="4">
    <source>
        <dbReference type="SAM" id="MobiDB-lite"/>
    </source>
</evidence>
<dbReference type="EMBL" id="SZYD01000003">
    <property type="protein sequence ID" value="KAD6794385.1"/>
    <property type="molecule type" value="Genomic_DNA"/>
</dbReference>
<dbReference type="Proteomes" id="UP000326396">
    <property type="component" value="Linkage Group LG11"/>
</dbReference>
<evidence type="ECO:0000256" key="1">
    <source>
        <dbReference type="ARBA" id="ARBA00005234"/>
    </source>
</evidence>
<dbReference type="InterPro" id="IPR003653">
    <property type="entry name" value="Peptidase_C48_C"/>
</dbReference>
<keyword evidence="2" id="KW-0645">Protease</keyword>
<dbReference type="Pfam" id="PF02902">
    <property type="entry name" value="Peptidase_C48"/>
    <property type="match status" value="1"/>
</dbReference>
<keyword evidence="7" id="KW-1185">Reference proteome</keyword>
<gene>
    <name evidence="6" type="ORF">E3N88_05281</name>
</gene>
<evidence type="ECO:0000313" key="6">
    <source>
        <dbReference type="EMBL" id="KAD6794385.1"/>
    </source>
</evidence>
<dbReference type="OrthoDB" id="1803206at2759"/>
<proteinExistence type="inferred from homology"/>
<dbReference type="SUPFAM" id="SSF54001">
    <property type="entry name" value="Cysteine proteinases"/>
    <property type="match status" value="1"/>
</dbReference>
<keyword evidence="3" id="KW-0378">Hydrolase</keyword>
<protein>
    <recommendedName>
        <fullName evidence="5">Ubiquitin-like protease family profile domain-containing protein</fullName>
    </recommendedName>
</protein>
<accession>A0A5N6PMF8</accession>
<evidence type="ECO:0000259" key="5">
    <source>
        <dbReference type="Pfam" id="PF02902"/>
    </source>
</evidence>
<evidence type="ECO:0000313" key="7">
    <source>
        <dbReference type="Proteomes" id="UP000326396"/>
    </source>
</evidence>
<organism evidence="6 7">
    <name type="scientific">Mikania micrantha</name>
    <name type="common">bitter vine</name>
    <dbReference type="NCBI Taxonomy" id="192012"/>
    <lineage>
        <taxon>Eukaryota</taxon>
        <taxon>Viridiplantae</taxon>
        <taxon>Streptophyta</taxon>
        <taxon>Embryophyta</taxon>
        <taxon>Tracheophyta</taxon>
        <taxon>Spermatophyta</taxon>
        <taxon>Magnoliopsida</taxon>
        <taxon>eudicotyledons</taxon>
        <taxon>Gunneridae</taxon>
        <taxon>Pentapetalae</taxon>
        <taxon>asterids</taxon>
        <taxon>campanulids</taxon>
        <taxon>Asterales</taxon>
        <taxon>Asteraceae</taxon>
        <taxon>Asteroideae</taxon>
        <taxon>Heliantheae alliance</taxon>
        <taxon>Eupatorieae</taxon>
        <taxon>Mikania</taxon>
    </lineage>
</organism>
<name>A0A5N6PMF8_9ASTR</name>
<evidence type="ECO:0000256" key="3">
    <source>
        <dbReference type="ARBA" id="ARBA00022801"/>
    </source>
</evidence>
<comment type="similarity">
    <text evidence="1">Belongs to the peptidase C48 family.</text>
</comment>
<comment type="caution">
    <text evidence="6">The sequence shown here is derived from an EMBL/GenBank/DDBJ whole genome shotgun (WGS) entry which is preliminary data.</text>
</comment>
<dbReference type="AlphaFoldDB" id="A0A5N6PMF8"/>
<feature type="region of interest" description="Disordered" evidence="4">
    <location>
        <begin position="1"/>
        <end position="29"/>
    </location>
</feature>
<dbReference type="Gene3D" id="3.40.395.10">
    <property type="entry name" value="Adenoviral Proteinase, Chain A"/>
    <property type="match status" value="1"/>
</dbReference>
<evidence type="ECO:0000256" key="2">
    <source>
        <dbReference type="ARBA" id="ARBA00022670"/>
    </source>
</evidence>
<dbReference type="GO" id="GO:0006508">
    <property type="term" value="P:proteolysis"/>
    <property type="evidence" value="ECO:0007669"/>
    <property type="project" value="UniProtKB-KW"/>
</dbReference>